<evidence type="ECO:0008006" key="4">
    <source>
        <dbReference type="Google" id="ProtNLM"/>
    </source>
</evidence>
<dbReference type="InterPro" id="IPR036259">
    <property type="entry name" value="MFS_trans_sf"/>
</dbReference>
<dbReference type="SUPFAM" id="SSF103473">
    <property type="entry name" value="MFS general substrate transporter"/>
    <property type="match status" value="1"/>
</dbReference>
<protein>
    <recommendedName>
        <fullName evidence="4">Sugar phosphate permease</fullName>
    </recommendedName>
</protein>
<dbReference type="STRING" id="332977.SAMN05421740_101449"/>
<feature type="transmembrane region" description="Helical" evidence="1">
    <location>
        <begin position="142"/>
        <end position="162"/>
    </location>
</feature>
<feature type="transmembrane region" description="Helical" evidence="1">
    <location>
        <begin position="227"/>
        <end position="244"/>
    </location>
</feature>
<dbReference type="AlphaFoldDB" id="A0A1H7FWM5"/>
<evidence type="ECO:0000313" key="3">
    <source>
        <dbReference type="Proteomes" id="UP000198916"/>
    </source>
</evidence>
<gene>
    <name evidence="2" type="ORF">SAMN05421740_101449</name>
</gene>
<reference evidence="3" key="1">
    <citation type="submission" date="2016-10" db="EMBL/GenBank/DDBJ databases">
        <authorList>
            <person name="Varghese N."/>
            <person name="Submissions S."/>
        </authorList>
    </citation>
    <scope>NUCLEOTIDE SEQUENCE [LARGE SCALE GENOMIC DNA]</scope>
    <source>
        <strain evidence="3">Jip14</strain>
    </source>
</reference>
<proteinExistence type="predicted"/>
<feature type="transmembrane region" description="Helical" evidence="1">
    <location>
        <begin position="174"/>
        <end position="195"/>
    </location>
</feature>
<organism evidence="2 3">
    <name type="scientific">Parapedobacter koreensis</name>
    <dbReference type="NCBI Taxonomy" id="332977"/>
    <lineage>
        <taxon>Bacteria</taxon>
        <taxon>Pseudomonadati</taxon>
        <taxon>Bacteroidota</taxon>
        <taxon>Sphingobacteriia</taxon>
        <taxon>Sphingobacteriales</taxon>
        <taxon>Sphingobacteriaceae</taxon>
        <taxon>Parapedobacter</taxon>
    </lineage>
</organism>
<dbReference type="Proteomes" id="UP000198916">
    <property type="component" value="Unassembled WGS sequence"/>
</dbReference>
<evidence type="ECO:0000256" key="1">
    <source>
        <dbReference type="SAM" id="Phobius"/>
    </source>
</evidence>
<dbReference type="EMBL" id="FNZR01000001">
    <property type="protein sequence ID" value="SEK28882.1"/>
    <property type="molecule type" value="Genomic_DNA"/>
</dbReference>
<keyword evidence="1" id="KW-0472">Membrane</keyword>
<feature type="transmembrane region" description="Helical" evidence="1">
    <location>
        <begin position="15"/>
        <end position="35"/>
    </location>
</feature>
<sequence length="441" mass="49538">MQLLTLRRQLAQMPFLYMTLITALAAFGCYTSMYAFRKAFTAGTFEEMPVWGIDYKVWLVIAQVFGYMLSKFYGIRFIAELGYQKRGYKILSLIGLAWLALLGFALIPAPYNIVCLFINGLPLGVIWGLVFSYLEGRRTTEFLGAVMSVSLVFASGFVKTVARTLMDRIEVSEYWMPFYTGLLFVIPLVCCTALLEAVPPPDTRDKALRTVREPMGSHERRAFLKRYLPGLLLTIFTYLLFTIIRDVRDNFEVEIWSDIGVTGATIYAQTDSAIALAVLVMMGLLIFVKDNLKAFTLIHLMIILGCVLAGISTWLFQHGQLGSIAWMSVAGLGLYMVYIPYNAIFFERLLASFQHRGNIGFVMYVADAIGYLGSVAVLVVREWGFVHLSWGAFFQQAVMIAAILGGVCVSLSLLYFRQKRARQQGNQEQASLEGTIRYSGI</sequence>
<dbReference type="InterPro" id="IPR043745">
    <property type="entry name" value="DUF5690"/>
</dbReference>
<evidence type="ECO:0000313" key="2">
    <source>
        <dbReference type="EMBL" id="SEK28882.1"/>
    </source>
</evidence>
<dbReference type="PROSITE" id="PS51257">
    <property type="entry name" value="PROKAR_LIPOPROTEIN"/>
    <property type="match status" value="1"/>
</dbReference>
<name>A0A1H7FWM5_9SPHI</name>
<feature type="transmembrane region" description="Helical" evidence="1">
    <location>
        <begin position="295"/>
        <end position="317"/>
    </location>
</feature>
<feature type="transmembrane region" description="Helical" evidence="1">
    <location>
        <begin position="55"/>
        <end position="75"/>
    </location>
</feature>
<dbReference type="Pfam" id="PF18943">
    <property type="entry name" value="DUF5690"/>
    <property type="match status" value="1"/>
</dbReference>
<feature type="transmembrane region" description="Helical" evidence="1">
    <location>
        <begin position="392"/>
        <end position="416"/>
    </location>
</feature>
<keyword evidence="3" id="KW-1185">Reference proteome</keyword>
<dbReference type="RefSeq" id="WP_177180960.1">
    <property type="nucleotide sequence ID" value="NZ_FNZR01000001.1"/>
</dbReference>
<keyword evidence="1" id="KW-1133">Transmembrane helix</keyword>
<feature type="transmembrane region" description="Helical" evidence="1">
    <location>
        <begin position="87"/>
        <end position="105"/>
    </location>
</feature>
<accession>A0A1H7FWM5</accession>
<feature type="transmembrane region" description="Helical" evidence="1">
    <location>
        <begin position="361"/>
        <end position="380"/>
    </location>
</feature>
<keyword evidence="1" id="KW-0812">Transmembrane</keyword>
<feature type="transmembrane region" description="Helical" evidence="1">
    <location>
        <begin position="323"/>
        <end position="341"/>
    </location>
</feature>
<feature type="transmembrane region" description="Helical" evidence="1">
    <location>
        <begin position="264"/>
        <end position="288"/>
    </location>
</feature>
<feature type="transmembrane region" description="Helical" evidence="1">
    <location>
        <begin position="111"/>
        <end position="130"/>
    </location>
</feature>